<accession>A0A552IQZ1</accession>
<dbReference type="InterPro" id="IPR005844">
    <property type="entry name" value="A-D-PHexomutase_a/b/a-I"/>
</dbReference>
<keyword evidence="3" id="KW-0597">Phosphoprotein</keyword>
<dbReference type="Gene3D" id="3.40.120.10">
    <property type="entry name" value="Alpha-D-Glucose-1,6-Bisphosphate, subunit A, domain 3"/>
    <property type="match status" value="3"/>
</dbReference>
<evidence type="ECO:0000259" key="8">
    <source>
        <dbReference type="Pfam" id="PF00408"/>
    </source>
</evidence>
<dbReference type="PANTHER" id="PTHR45745">
    <property type="entry name" value="PHOSPHOMANNOMUTASE 45A"/>
    <property type="match status" value="1"/>
</dbReference>
<dbReference type="PROSITE" id="PS00710">
    <property type="entry name" value="PGM_PMM"/>
    <property type="match status" value="1"/>
</dbReference>
<dbReference type="Pfam" id="PF02880">
    <property type="entry name" value="PGM_PMM_III"/>
    <property type="match status" value="1"/>
</dbReference>
<dbReference type="SUPFAM" id="SSF55957">
    <property type="entry name" value="Phosphoglucomutase, C-terminal domain"/>
    <property type="match status" value="1"/>
</dbReference>
<evidence type="ECO:0000259" key="11">
    <source>
        <dbReference type="Pfam" id="PF02880"/>
    </source>
</evidence>
<evidence type="ECO:0000256" key="2">
    <source>
        <dbReference type="ARBA" id="ARBA00010231"/>
    </source>
</evidence>
<reference evidence="12 13" key="1">
    <citation type="submission" date="2019-01" db="EMBL/GenBank/DDBJ databases">
        <title>Coherence of Microcystis species and biogeography revealed through population genomics.</title>
        <authorList>
            <person name="Perez-Carrascal O.M."/>
            <person name="Terrat Y."/>
            <person name="Giani A."/>
            <person name="Fortin N."/>
            <person name="Tromas N."/>
            <person name="Shapiro B.J."/>
        </authorList>
    </citation>
    <scope>NUCLEOTIDE SEQUENCE [LARGE SCALE GENOMIC DNA]</scope>
    <source>
        <strain evidence="12">Mn_MB_F_20050700_S1D</strain>
    </source>
</reference>
<dbReference type="PRINTS" id="PR00509">
    <property type="entry name" value="PGMPMM"/>
</dbReference>
<dbReference type="GO" id="GO:0000287">
    <property type="term" value="F:magnesium ion binding"/>
    <property type="evidence" value="ECO:0007669"/>
    <property type="project" value="InterPro"/>
</dbReference>
<protein>
    <submittedName>
        <fullName evidence="12">Phosphoglucomutase/phosphomannomutase family protein</fullName>
    </submittedName>
</protein>
<dbReference type="Pfam" id="PF02878">
    <property type="entry name" value="PGM_PMM_I"/>
    <property type="match status" value="1"/>
</dbReference>
<dbReference type="GO" id="GO:0005975">
    <property type="term" value="P:carbohydrate metabolic process"/>
    <property type="evidence" value="ECO:0007669"/>
    <property type="project" value="InterPro"/>
</dbReference>
<dbReference type="InterPro" id="IPR005845">
    <property type="entry name" value="A-D-PHexomutase_a/b/a-II"/>
</dbReference>
<dbReference type="InterPro" id="IPR016055">
    <property type="entry name" value="A-D-PHexomutase_a/b/a-I/II/III"/>
</dbReference>
<dbReference type="SUPFAM" id="SSF53738">
    <property type="entry name" value="Phosphoglucomutase, first 3 domains"/>
    <property type="match status" value="3"/>
</dbReference>
<evidence type="ECO:0000256" key="6">
    <source>
        <dbReference type="ARBA" id="ARBA00023235"/>
    </source>
</evidence>
<organism evidence="12 13">
    <name type="scientific">Microcystis novacekii Mn_MB_F_20050700_S1D</name>
    <dbReference type="NCBI Taxonomy" id="2486266"/>
    <lineage>
        <taxon>Bacteria</taxon>
        <taxon>Bacillati</taxon>
        <taxon>Cyanobacteriota</taxon>
        <taxon>Cyanophyceae</taxon>
        <taxon>Oscillatoriophycideae</taxon>
        <taxon>Chroococcales</taxon>
        <taxon>Microcystaceae</taxon>
        <taxon>Microcystis</taxon>
    </lineage>
</organism>
<evidence type="ECO:0000256" key="7">
    <source>
        <dbReference type="RuleBase" id="RU004326"/>
    </source>
</evidence>
<feature type="domain" description="Alpha-D-phosphohexomutase alpha/beta/alpha" evidence="9">
    <location>
        <begin position="7"/>
        <end position="141"/>
    </location>
</feature>
<dbReference type="GO" id="GO:0008973">
    <property type="term" value="F:phosphopentomutase activity"/>
    <property type="evidence" value="ECO:0007669"/>
    <property type="project" value="TreeGrafter"/>
</dbReference>
<dbReference type="Gene3D" id="3.30.310.50">
    <property type="entry name" value="Alpha-D-phosphohexomutase, C-terminal domain"/>
    <property type="match status" value="1"/>
</dbReference>
<dbReference type="GO" id="GO:0006166">
    <property type="term" value="P:purine ribonucleoside salvage"/>
    <property type="evidence" value="ECO:0007669"/>
    <property type="project" value="TreeGrafter"/>
</dbReference>
<sequence>MTTVNPIKFGTDGWRGIIAADFTFDRVALLAPLAAQVLADNYGQITGSRTMIVGYDRRFMAEDFAQTAAESLQKAGFDVLLSQSYAPTPAFSWAARSENALGAIVLTASHNPAKYLGLKVKGYFGGSVSPEITQQIEALLSNPPQFKANTGKLSTFEPWSSYCQGLRQKVNIAAIANAIESGQLKVYADVMHGAAATGLERLLGVGITELRRNRDPLFGGGSPEPLPRNLREIIDKLAHSANLAPLRVGLVFDGDSDRVAAIDGQGNFLSTQNLIPILIEHLAGKKGMRGEIVKTVSGSDLIPKLASLYGLSVFETPIGYKYIADRMLTTPVLIGGEESGGVGYGTHIPERDALLSALYVLEAVVESGQDLSDLYAQLQDKTGFHSQYDRIDLPLANMEARDQLITALDNDPLREIAGKQVTDCNPMDGYKFRLEDGSWLLIRFSGTEPVLRLYCESSTLDRVDEILAWAKSWATYI</sequence>
<dbReference type="InterPro" id="IPR005843">
    <property type="entry name" value="A-D-PHexomutase_C"/>
</dbReference>
<gene>
    <name evidence="12" type="ORF">EWV54_15325</name>
</gene>
<dbReference type="InterPro" id="IPR036900">
    <property type="entry name" value="A-D-PHexomutase_C_sf"/>
</dbReference>
<comment type="caution">
    <text evidence="12">The sequence shown here is derived from an EMBL/GenBank/DDBJ whole genome shotgun (WGS) entry which is preliminary data.</text>
</comment>
<evidence type="ECO:0000259" key="9">
    <source>
        <dbReference type="Pfam" id="PF02878"/>
    </source>
</evidence>
<dbReference type="CDD" id="cd05800">
    <property type="entry name" value="PGM_like2"/>
    <property type="match status" value="1"/>
</dbReference>
<evidence type="ECO:0000313" key="13">
    <source>
        <dbReference type="Proteomes" id="UP000319191"/>
    </source>
</evidence>
<dbReference type="AlphaFoldDB" id="A0A552IQZ1"/>
<dbReference type="EMBL" id="SFAV01000208">
    <property type="protein sequence ID" value="TRU85885.1"/>
    <property type="molecule type" value="Genomic_DNA"/>
</dbReference>
<name>A0A552IQZ1_9CHRO</name>
<feature type="domain" description="Alpha-D-phosphohexomutase alpha/beta/alpha" evidence="11">
    <location>
        <begin position="274"/>
        <end position="379"/>
    </location>
</feature>
<dbReference type="InterPro" id="IPR005841">
    <property type="entry name" value="Alpha-D-phosphohexomutase_SF"/>
</dbReference>
<comment type="similarity">
    <text evidence="2 7">Belongs to the phosphohexose mutase family.</text>
</comment>
<keyword evidence="4 7" id="KW-0479">Metal-binding</keyword>
<keyword evidence="5 7" id="KW-0460">Magnesium</keyword>
<dbReference type="Pfam" id="PF00408">
    <property type="entry name" value="PGM_PMM_IV"/>
    <property type="match status" value="1"/>
</dbReference>
<dbReference type="InterPro" id="IPR005846">
    <property type="entry name" value="A-D-PHexomutase_a/b/a-III"/>
</dbReference>
<proteinExistence type="inferred from homology"/>
<comment type="cofactor">
    <cofactor evidence="1">
        <name>Mg(2+)</name>
        <dbReference type="ChEBI" id="CHEBI:18420"/>
    </cofactor>
</comment>
<dbReference type="PANTHER" id="PTHR45745:SF1">
    <property type="entry name" value="PHOSPHOGLUCOMUTASE 2B-RELATED"/>
    <property type="match status" value="1"/>
</dbReference>
<feature type="domain" description="Alpha-D-phosphohexomutase alpha/beta/alpha" evidence="10">
    <location>
        <begin position="161"/>
        <end position="266"/>
    </location>
</feature>
<evidence type="ECO:0000256" key="4">
    <source>
        <dbReference type="ARBA" id="ARBA00022723"/>
    </source>
</evidence>
<evidence type="ECO:0000313" key="12">
    <source>
        <dbReference type="EMBL" id="TRU85885.1"/>
    </source>
</evidence>
<feature type="domain" description="Alpha-D-phosphohexomutase C-terminal" evidence="8">
    <location>
        <begin position="414"/>
        <end position="466"/>
    </location>
</feature>
<dbReference type="InterPro" id="IPR016066">
    <property type="entry name" value="A-D-PHexomutase_CS"/>
</dbReference>
<evidence type="ECO:0000256" key="5">
    <source>
        <dbReference type="ARBA" id="ARBA00022842"/>
    </source>
</evidence>
<keyword evidence="6" id="KW-0413">Isomerase</keyword>
<dbReference type="Proteomes" id="UP000319191">
    <property type="component" value="Unassembled WGS sequence"/>
</dbReference>
<evidence type="ECO:0000256" key="3">
    <source>
        <dbReference type="ARBA" id="ARBA00022553"/>
    </source>
</evidence>
<evidence type="ECO:0000259" key="10">
    <source>
        <dbReference type="Pfam" id="PF02879"/>
    </source>
</evidence>
<dbReference type="Pfam" id="PF02879">
    <property type="entry name" value="PGM_PMM_II"/>
    <property type="match status" value="1"/>
</dbReference>
<evidence type="ECO:0000256" key="1">
    <source>
        <dbReference type="ARBA" id="ARBA00001946"/>
    </source>
</evidence>